<name>A0ABV4TAM9_9FLAO</name>
<dbReference type="EMBL" id="JBCFQL010000006">
    <property type="protein sequence ID" value="MFA9191158.1"/>
    <property type="molecule type" value="Genomic_DNA"/>
</dbReference>
<dbReference type="Proteomes" id="UP001574169">
    <property type="component" value="Unassembled WGS sequence"/>
</dbReference>
<reference evidence="1 2" key="1">
    <citation type="submission" date="2024-04" db="EMBL/GenBank/DDBJ databases">
        <title>New Clade of Flavobacterium.</title>
        <authorList>
            <person name="Matos L."/>
            <person name="Proenca D.N."/>
            <person name="Fransisco R.M."/>
            <person name="Chung A.P."/>
            <person name="Maccario L."/>
            <person name="Sorensen S.J."/>
            <person name="Morais P.V."/>
        </authorList>
    </citation>
    <scope>NUCLEOTIDE SEQUENCE [LARGE SCALE GENOMIC DNA]</scope>
    <source>
        <strain evidence="1 2">FZUC8N2.13</strain>
    </source>
</reference>
<keyword evidence="2" id="KW-1185">Reference proteome</keyword>
<proteinExistence type="predicted"/>
<gene>
    <name evidence="1" type="ORF">AAGV28_07215</name>
</gene>
<evidence type="ECO:0000313" key="2">
    <source>
        <dbReference type="Proteomes" id="UP001574169"/>
    </source>
</evidence>
<comment type="caution">
    <text evidence="1">The sequence shown here is derived from an EMBL/GenBank/DDBJ whole genome shotgun (WGS) entry which is preliminary data.</text>
</comment>
<organism evidence="1 2">
    <name type="scientific">Flavobacterium zubiriense</name>
    <dbReference type="NCBI Taxonomy" id="3138075"/>
    <lineage>
        <taxon>Bacteria</taxon>
        <taxon>Pseudomonadati</taxon>
        <taxon>Bacteroidota</taxon>
        <taxon>Flavobacteriia</taxon>
        <taxon>Flavobacteriales</taxon>
        <taxon>Flavobacteriaceae</taxon>
        <taxon>Flavobacterium</taxon>
    </lineage>
</organism>
<dbReference type="RefSeq" id="WP_373406151.1">
    <property type="nucleotide sequence ID" value="NZ_JBCFQL010000006.1"/>
</dbReference>
<sequence length="93" mass="10908">MLKENVNEKLSHRDVFPALAKFVDSAYFQGEIQNLEKNVQEPFELLLVTEFGDSRDLRERMHQAIETIRGFARVFEPFTNKQVEKACQELIHV</sequence>
<protein>
    <submittedName>
        <fullName evidence="1">Uncharacterized protein</fullName>
    </submittedName>
</protein>
<evidence type="ECO:0000313" key="1">
    <source>
        <dbReference type="EMBL" id="MFA9191158.1"/>
    </source>
</evidence>
<accession>A0ABV4TAM9</accession>